<evidence type="ECO:0000256" key="2">
    <source>
        <dbReference type="ARBA" id="ARBA00022980"/>
    </source>
</evidence>
<protein>
    <recommendedName>
        <fullName evidence="6">Ribosomal protein</fullName>
    </recommendedName>
</protein>
<dbReference type="GO" id="GO:0005840">
    <property type="term" value="C:ribosome"/>
    <property type="evidence" value="ECO:0007669"/>
    <property type="project" value="UniProtKB-KW"/>
</dbReference>
<dbReference type="Gene3D" id="3.30.190.20">
    <property type="match status" value="1"/>
</dbReference>
<sequence>MFTSTLAPQLANQQAREFGTKSNRVNRRLTKYRQDKIRKEQSFNASEVSKMFSAKRTTNPAAEDAEEAMKMLNEEKEFSLSEAFKFAKEQSKVRNFQESVELSVKLNVDPTRGDQNIRGTCILPAGTGKEVRICVFADSEFHDELEKVGADAIGSDEMLAEFAKGNIEFDKIICTQEFLPALKRLARILGPKGLMPNAKSGTLVDQRNLIEQVSQSKQGLIEFRVNQAKAINSKIGLRKFEVAQLESNADSMLMALVSKKPESIKGKYFVKAAIKTSMGSPIPIDLSKYIQISQQPTY</sequence>
<dbReference type="EMBL" id="HBIA01008977">
    <property type="protein sequence ID" value="CAE0232871.1"/>
    <property type="molecule type" value="Transcribed_RNA"/>
</dbReference>
<reference evidence="5" key="1">
    <citation type="submission" date="2021-01" db="EMBL/GenBank/DDBJ databases">
        <authorList>
            <person name="Corre E."/>
            <person name="Pelletier E."/>
            <person name="Niang G."/>
            <person name="Scheremetjew M."/>
            <person name="Finn R."/>
            <person name="Kale V."/>
            <person name="Holt S."/>
            <person name="Cochrane G."/>
            <person name="Meng A."/>
            <person name="Brown T."/>
            <person name="Cohen L."/>
        </authorList>
    </citation>
    <scope>NUCLEOTIDE SEQUENCE</scope>
    <source>
        <strain evidence="5">Ras09</strain>
    </source>
</reference>
<gene>
    <name evidence="5" type="ORF">SRAS04492_LOCUS4669</name>
</gene>
<dbReference type="InterPro" id="IPR028364">
    <property type="entry name" value="Ribosomal_uL1/biogenesis"/>
</dbReference>
<evidence type="ECO:0000256" key="3">
    <source>
        <dbReference type="ARBA" id="ARBA00023274"/>
    </source>
</evidence>
<evidence type="ECO:0008006" key="6">
    <source>
        <dbReference type="Google" id="ProtNLM"/>
    </source>
</evidence>
<dbReference type="Pfam" id="PF00687">
    <property type="entry name" value="Ribosomal_L1"/>
    <property type="match status" value="1"/>
</dbReference>
<dbReference type="GO" id="GO:1990904">
    <property type="term" value="C:ribonucleoprotein complex"/>
    <property type="evidence" value="ECO:0007669"/>
    <property type="project" value="UniProtKB-KW"/>
</dbReference>
<dbReference type="SUPFAM" id="SSF56808">
    <property type="entry name" value="Ribosomal protein L1"/>
    <property type="match status" value="1"/>
</dbReference>
<evidence type="ECO:0000256" key="1">
    <source>
        <dbReference type="ARBA" id="ARBA00010531"/>
    </source>
</evidence>
<dbReference type="FunFam" id="3.40.50.790:FF:000001">
    <property type="entry name" value="50S ribosomal protein L1"/>
    <property type="match status" value="1"/>
</dbReference>
<accession>A0A7S3CND1</accession>
<dbReference type="InterPro" id="IPR016095">
    <property type="entry name" value="Ribosomal_uL1_3-a/b-sand"/>
</dbReference>
<dbReference type="PANTHER" id="PTHR36427:SF3">
    <property type="entry name" value="LARGE RIBOSOMAL SUBUNIT PROTEIN UL1M"/>
    <property type="match status" value="1"/>
</dbReference>
<dbReference type="InterPro" id="IPR023674">
    <property type="entry name" value="Ribosomal_uL1-like"/>
</dbReference>
<feature type="region of interest" description="Disordered" evidence="4">
    <location>
        <begin position="1"/>
        <end position="31"/>
    </location>
</feature>
<name>A0A7S3CND1_9SPIT</name>
<dbReference type="Gene3D" id="3.40.50.790">
    <property type="match status" value="1"/>
</dbReference>
<dbReference type="AlphaFoldDB" id="A0A7S3CND1"/>
<evidence type="ECO:0000256" key="4">
    <source>
        <dbReference type="SAM" id="MobiDB-lite"/>
    </source>
</evidence>
<dbReference type="PANTHER" id="PTHR36427">
    <property type="entry name" value="54S RIBOSOMAL PROTEIN L1, MITOCHONDRIAL"/>
    <property type="match status" value="1"/>
</dbReference>
<organism evidence="5">
    <name type="scientific">Strombidium rassoulzadegani</name>
    <dbReference type="NCBI Taxonomy" id="1082188"/>
    <lineage>
        <taxon>Eukaryota</taxon>
        <taxon>Sar</taxon>
        <taxon>Alveolata</taxon>
        <taxon>Ciliophora</taxon>
        <taxon>Intramacronucleata</taxon>
        <taxon>Spirotrichea</taxon>
        <taxon>Oligotrichia</taxon>
        <taxon>Strombidiidae</taxon>
        <taxon>Strombidium</taxon>
    </lineage>
</organism>
<keyword evidence="2" id="KW-0689">Ribosomal protein</keyword>
<dbReference type="CDD" id="cd00403">
    <property type="entry name" value="Ribosomal_L1"/>
    <property type="match status" value="1"/>
</dbReference>
<feature type="compositionally biased region" description="Polar residues" evidence="4">
    <location>
        <begin position="1"/>
        <end position="23"/>
    </location>
</feature>
<keyword evidence="3" id="KW-0687">Ribonucleoprotein</keyword>
<evidence type="ECO:0000313" key="5">
    <source>
        <dbReference type="EMBL" id="CAE0232871.1"/>
    </source>
</evidence>
<comment type="similarity">
    <text evidence="1">Belongs to the universal ribosomal protein uL1 family.</text>
</comment>
<proteinExistence type="inferred from homology"/>